<feature type="signal peptide" evidence="1">
    <location>
        <begin position="1"/>
        <end position="17"/>
    </location>
</feature>
<dbReference type="OrthoDB" id="2161377at2759"/>
<keyword evidence="3" id="KW-1185">Reference proteome</keyword>
<protein>
    <submittedName>
        <fullName evidence="2">Uncharacterized protein</fullName>
    </submittedName>
</protein>
<dbReference type="Proteomes" id="UP000269721">
    <property type="component" value="Unassembled WGS sequence"/>
</dbReference>
<keyword evidence="1" id="KW-0732">Signal</keyword>
<organism evidence="2 3">
    <name type="scientific">Blyttiomyces helicus</name>
    <dbReference type="NCBI Taxonomy" id="388810"/>
    <lineage>
        <taxon>Eukaryota</taxon>
        <taxon>Fungi</taxon>
        <taxon>Fungi incertae sedis</taxon>
        <taxon>Chytridiomycota</taxon>
        <taxon>Chytridiomycota incertae sedis</taxon>
        <taxon>Chytridiomycetes</taxon>
        <taxon>Chytridiomycetes incertae sedis</taxon>
        <taxon>Blyttiomyces</taxon>
    </lineage>
</organism>
<gene>
    <name evidence="2" type="ORF">BDK51DRAFT_40081</name>
</gene>
<dbReference type="EMBL" id="KZ996265">
    <property type="protein sequence ID" value="RKO89141.1"/>
    <property type="molecule type" value="Genomic_DNA"/>
</dbReference>
<evidence type="ECO:0000313" key="2">
    <source>
        <dbReference type="EMBL" id="RKO89141.1"/>
    </source>
</evidence>
<evidence type="ECO:0000256" key="1">
    <source>
        <dbReference type="SAM" id="SignalP"/>
    </source>
</evidence>
<sequence>MIASVTILATLASAAIAAPTYYNTYDSDKSFQTCQNYVEKPAWGGDGKPYGYENGRSCIAKDGNYGTGSYAQDSYSKPSYETYSKPSYDSYSKPSYSLPSYDSHVTPSYDTSSSDSYSKPTYSKYGSLVAAGYQAPSSGYSAPSEGYSAPPANYGYQAPSSGYSAPTYGSSYTCDSEFPYFHSTGSPTLIQCAKIACVGGQSPEYVQRALYQCHALETQAKAANGGYLPSSW</sequence>
<proteinExistence type="predicted"/>
<feature type="chain" id="PRO_5020700666" evidence="1">
    <location>
        <begin position="18"/>
        <end position="232"/>
    </location>
</feature>
<reference evidence="3" key="1">
    <citation type="journal article" date="2018" name="Nat. Microbiol.">
        <title>Leveraging single-cell genomics to expand the fungal tree of life.</title>
        <authorList>
            <person name="Ahrendt S.R."/>
            <person name="Quandt C.A."/>
            <person name="Ciobanu D."/>
            <person name="Clum A."/>
            <person name="Salamov A."/>
            <person name="Andreopoulos B."/>
            <person name="Cheng J.F."/>
            <person name="Woyke T."/>
            <person name="Pelin A."/>
            <person name="Henrissat B."/>
            <person name="Reynolds N.K."/>
            <person name="Benny G.L."/>
            <person name="Smith M.E."/>
            <person name="James T.Y."/>
            <person name="Grigoriev I.V."/>
        </authorList>
    </citation>
    <scope>NUCLEOTIDE SEQUENCE [LARGE SCALE GENOMIC DNA]</scope>
</reference>
<name>A0A4P9W9B1_9FUNG</name>
<evidence type="ECO:0000313" key="3">
    <source>
        <dbReference type="Proteomes" id="UP000269721"/>
    </source>
</evidence>
<accession>A0A4P9W9B1</accession>
<dbReference type="AlphaFoldDB" id="A0A4P9W9B1"/>